<protein>
    <recommendedName>
        <fullName evidence="9">Protein kinase domain-containing protein</fullName>
    </recommendedName>
</protein>
<dbReference type="InterPro" id="IPR050494">
    <property type="entry name" value="Ser_Thr_dual-spec_kinase"/>
</dbReference>
<evidence type="ECO:0000313" key="11">
    <source>
        <dbReference type="Proteomes" id="UP000265080"/>
    </source>
</evidence>
<keyword evidence="2" id="KW-0808">Transferase</keyword>
<evidence type="ECO:0000313" key="10">
    <source>
        <dbReference type="Ensembl" id="ENSAPEP00000032778.1"/>
    </source>
</evidence>
<evidence type="ECO:0000256" key="8">
    <source>
        <dbReference type="SAM" id="MobiDB-lite"/>
    </source>
</evidence>
<feature type="binding site" evidence="6">
    <location>
        <position position="42"/>
    </location>
    <ligand>
        <name>ATP</name>
        <dbReference type="ChEBI" id="CHEBI:30616"/>
    </ligand>
</feature>
<dbReference type="Gene3D" id="1.10.510.10">
    <property type="entry name" value="Transferase(Phosphotransferase) domain 1"/>
    <property type="match status" value="1"/>
</dbReference>
<dbReference type="GO" id="GO:0003713">
    <property type="term" value="F:transcription coactivator activity"/>
    <property type="evidence" value="ECO:0007669"/>
    <property type="project" value="TreeGrafter"/>
</dbReference>
<dbReference type="GO" id="GO:0045944">
    <property type="term" value="P:positive regulation of transcription by RNA polymerase II"/>
    <property type="evidence" value="ECO:0007669"/>
    <property type="project" value="TreeGrafter"/>
</dbReference>
<keyword evidence="5 6" id="KW-0067">ATP-binding</keyword>
<dbReference type="PROSITE" id="PS00107">
    <property type="entry name" value="PROTEIN_KINASE_ATP"/>
    <property type="match status" value="1"/>
</dbReference>
<dbReference type="GO" id="GO:0007224">
    <property type="term" value="P:smoothened signaling pathway"/>
    <property type="evidence" value="ECO:0007669"/>
    <property type="project" value="TreeGrafter"/>
</dbReference>
<dbReference type="GeneTree" id="ENSGT00940000155356"/>
<dbReference type="GO" id="GO:0003714">
    <property type="term" value="F:transcription corepressor activity"/>
    <property type="evidence" value="ECO:0007669"/>
    <property type="project" value="TreeGrafter"/>
</dbReference>
<dbReference type="SMART" id="SM00220">
    <property type="entry name" value="S_TKc"/>
    <property type="match status" value="1"/>
</dbReference>
<dbReference type="Proteomes" id="UP000265080">
    <property type="component" value="Chromosome 8"/>
</dbReference>
<evidence type="ECO:0000256" key="6">
    <source>
        <dbReference type="PROSITE-ProRule" id="PRU10141"/>
    </source>
</evidence>
<dbReference type="InterPro" id="IPR008271">
    <property type="entry name" value="Ser/Thr_kinase_AS"/>
</dbReference>
<dbReference type="SUPFAM" id="SSF56112">
    <property type="entry name" value="Protein kinase-like (PK-like)"/>
    <property type="match status" value="1"/>
</dbReference>
<dbReference type="GO" id="GO:0005524">
    <property type="term" value="F:ATP binding"/>
    <property type="evidence" value="ECO:0007669"/>
    <property type="project" value="UniProtKB-UniRule"/>
</dbReference>
<dbReference type="GO" id="GO:0046332">
    <property type="term" value="F:SMAD binding"/>
    <property type="evidence" value="ECO:0007669"/>
    <property type="project" value="TreeGrafter"/>
</dbReference>
<dbReference type="Gene3D" id="3.30.200.20">
    <property type="entry name" value="Phosphorylase Kinase, domain 1"/>
    <property type="match status" value="1"/>
</dbReference>
<dbReference type="GO" id="GO:0004674">
    <property type="term" value="F:protein serine/threonine kinase activity"/>
    <property type="evidence" value="ECO:0007669"/>
    <property type="project" value="UniProtKB-KW"/>
</dbReference>
<dbReference type="GO" id="GO:0042771">
    <property type="term" value="P:intrinsic apoptotic signaling pathway in response to DNA damage by p53 class mediator"/>
    <property type="evidence" value="ECO:0007669"/>
    <property type="project" value="TreeGrafter"/>
</dbReference>
<feature type="region of interest" description="Disordered" evidence="8">
    <location>
        <begin position="437"/>
        <end position="463"/>
    </location>
</feature>
<keyword evidence="1 7" id="KW-0723">Serine/threonine-protein kinase</keyword>
<dbReference type="InterPro" id="IPR000719">
    <property type="entry name" value="Prot_kinase_dom"/>
</dbReference>
<dbReference type="GO" id="GO:0016605">
    <property type="term" value="C:PML body"/>
    <property type="evidence" value="ECO:0007669"/>
    <property type="project" value="TreeGrafter"/>
</dbReference>
<reference evidence="10" key="3">
    <citation type="submission" date="2025-09" db="UniProtKB">
        <authorList>
            <consortium name="Ensembl"/>
        </authorList>
    </citation>
    <scope>IDENTIFICATION</scope>
</reference>
<dbReference type="GO" id="GO:0005737">
    <property type="term" value="C:cytoplasm"/>
    <property type="evidence" value="ECO:0007669"/>
    <property type="project" value="TreeGrafter"/>
</dbReference>
<evidence type="ECO:0000256" key="5">
    <source>
        <dbReference type="ARBA" id="ARBA00022840"/>
    </source>
</evidence>
<reference evidence="10 11" key="1">
    <citation type="submission" date="2018-03" db="EMBL/GenBank/DDBJ databases">
        <title>Finding Nemo's genes: A chromosome-scale reference assembly of the genome of the orange clownfish Amphiprion percula.</title>
        <authorList>
            <person name="Lehmann R."/>
        </authorList>
    </citation>
    <scope>NUCLEOTIDE SEQUENCE</scope>
</reference>
<dbReference type="PROSITE" id="PS50011">
    <property type="entry name" value="PROTEIN_KINASE_DOM"/>
    <property type="match status" value="1"/>
</dbReference>
<evidence type="ECO:0000256" key="4">
    <source>
        <dbReference type="ARBA" id="ARBA00022777"/>
    </source>
</evidence>
<dbReference type="Pfam" id="PF00069">
    <property type="entry name" value="Pkinase"/>
    <property type="match status" value="1"/>
</dbReference>
<feature type="compositionally biased region" description="Low complexity" evidence="8">
    <location>
        <begin position="441"/>
        <end position="450"/>
    </location>
</feature>
<evidence type="ECO:0000259" key="9">
    <source>
        <dbReference type="PROSITE" id="PS50011"/>
    </source>
</evidence>
<reference evidence="10" key="2">
    <citation type="submission" date="2025-08" db="UniProtKB">
        <authorList>
            <consortium name="Ensembl"/>
        </authorList>
    </citation>
    <scope>IDENTIFICATION</scope>
</reference>
<organism evidence="10 11">
    <name type="scientific">Amphiprion percula</name>
    <name type="common">Orange clownfish</name>
    <name type="synonym">Lutjanus percula</name>
    <dbReference type="NCBI Taxonomy" id="161767"/>
    <lineage>
        <taxon>Eukaryota</taxon>
        <taxon>Metazoa</taxon>
        <taxon>Chordata</taxon>
        <taxon>Craniata</taxon>
        <taxon>Vertebrata</taxon>
        <taxon>Euteleostomi</taxon>
        <taxon>Actinopterygii</taxon>
        <taxon>Neopterygii</taxon>
        <taxon>Teleostei</taxon>
        <taxon>Neoteleostei</taxon>
        <taxon>Acanthomorphata</taxon>
        <taxon>Ovalentaria</taxon>
        <taxon>Pomacentridae</taxon>
        <taxon>Amphiprion</taxon>
    </lineage>
</organism>
<keyword evidence="11" id="KW-1185">Reference proteome</keyword>
<dbReference type="PROSITE" id="PS00108">
    <property type="entry name" value="PROTEIN_KINASE_ST"/>
    <property type="match status" value="1"/>
</dbReference>
<dbReference type="Ensembl" id="ENSAPET00000033642.1">
    <property type="protein sequence ID" value="ENSAPEP00000032778.1"/>
    <property type="gene ID" value="ENSAPEG00000023228.1"/>
</dbReference>
<keyword evidence="3 6" id="KW-0547">Nucleotide-binding</keyword>
<dbReference type="STRING" id="161767.ENSAPEP00000032778"/>
<comment type="similarity">
    <text evidence="7">Belongs to the protein kinase superfamily.</text>
</comment>
<evidence type="ECO:0000256" key="2">
    <source>
        <dbReference type="ARBA" id="ARBA00022679"/>
    </source>
</evidence>
<dbReference type="PANTHER" id="PTHR24058:SF53">
    <property type="entry name" value="HOMEODOMAIN-INTERACTING PROTEIN KINASE 2"/>
    <property type="match status" value="1"/>
</dbReference>
<evidence type="ECO:0000256" key="1">
    <source>
        <dbReference type="ARBA" id="ARBA00022527"/>
    </source>
</evidence>
<accession>A0A3P8UBB3</accession>
<dbReference type="AlphaFoldDB" id="A0A3P8UBB3"/>
<dbReference type="InterPro" id="IPR017441">
    <property type="entry name" value="Protein_kinase_ATP_BS"/>
</dbReference>
<sequence>MKLVKLGSVTITTMRRCILGEGAFGVVAKCHNTETQKSVAVKVNKGEEGVLQQAIYEIAVLKRMQCLDHDICNIVQWDGFFFDKENICITFELLDMSLRGYMEEQDRFFTIGELKPILHQLATALASLHSIGITHMDLKPDNIMVVDRSHQPLKVKLIDFGLARPVSALHQGEFVGTRVYRAPEMLLGVPFDESVDMWALGLVMAELAMGCCMYPGNSHYDMVRYITPKDIYRERGFRASETRSVILIKSMLNLDASNRITAQQVLDHEFFAASIPQSPSRDAGTQLTHIDNQQHGSFNVQHPVPFRAATSLQEHVHFHLRHSVPSQAAVSLEEHVNLNFQHPVHTSWQESEDLSVQLPTTPVAVTSPKNSVDTGLPKISGIEMMPTGDADVKITHTEVLHQTPSEAGTMGECCPGAGGQIEDISIKRSHIKDEVLHPTLSSTSSEQSSEADTRTEVKTKKKSLWKRIKRRVTKAFHKYILCGSVSPSPTSPP</sequence>
<dbReference type="GO" id="GO:0004713">
    <property type="term" value="F:protein tyrosine kinase activity"/>
    <property type="evidence" value="ECO:0007669"/>
    <property type="project" value="TreeGrafter"/>
</dbReference>
<evidence type="ECO:0000256" key="7">
    <source>
        <dbReference type="RuleBase" id="RU000304"/>
    </source>
</evidence>
<proteinExistence type="inferred from homology"/>
<dbReference type="PANTHER" id="PTHR24058">
    <property type="entry name" value="DUAL SPECIFICITY PROTEIN KINASE"/>
    <property type="match status" value="1"/>
</dbReference>
<dbReference type="InterPro" id="IPR011009">
    <property type="entry name" value="Kinase-like_dom_sf"/>
</dbReference>
<evidence type="ECO:0000256" key="3">
    <source>
        <dbReference type="ARBA" id="ARBA00022741"/>
    </source>
</evidence>
<keyword evidence="4" id="KW-0418">Kinase</keyword>
<feature type="domain" description="Protein kinase" evidence="9">
    <location>
        <begin position="13"/>
        <end position="271"/>
    </location>
</feature>
<name>A0A3P8UBB3_AMPPE</name>